<dbReference type="InterPro" id="IPR001789">
    <property type="entry name" value="Sig_transdc_resp-reg_receiver"/>
</dbReference>
<dbReference type="EMBL" id="PYHR01000002">
    <property type="protein sequence ID" value="PWD50812.1"/>
    <property type="molecule type" value="Genomic_DNA"/>
</dbReference>
<keyword evidence="2" id="KW-0597">Phosphoprotein</keyword>
<dbReference type="GO" id="GO:0006355">
    <property type="term" value="P:regulation of DNA-templated transcription"/>
    <property type="evidence" value="ECO:0007669"/>
    <property type="project" value="InterPro"/>
</dbReference>
<dbReference type="PRINTS" id="PR00038">
    <property type="entry name" value="HTHLUXR"/>
</dbReference>
<dbReference type="InterPro" id="IPR039420">
    <property type="entry name" value="WalR-like"/>
</dbReference>
<dbReference type="InterPro" id="IPR016032">
    <property type="entry name" value="Sig_transdc_resp-reg_C-effctor"/>
</dbReference>
<dbReference type="SUPFAM" id="SSF46894">
    <property type="entry name" value="C-terminal effector domain of the bipartite response regulators"/>
    <property type="match status" value="1"/>
</dbReference>
<dbReference type="PANTHER" id="PTHR43214">
    <property type="entry name" value="TWO-COMPONENT RESPONSE REGULATOR"/>
    <property type="match status" value="1"/>
</dbReference>
<reference evidence="5 6" key="1">
    <citation type="submission" date="2018-03" db="EMBL/GenBank/DDBJ databases">
        <title>Genome assembly of novel Miniimonas species PCH200.</title>
        <authorList>
            <person name="Thakur V."/>
            <person name="Kumar V."/>
            <person name="Singh D."/>
        </authorList>
    </citation>
    <scope>NUCLEOTIDE SEQUENCE [LARGE SCALE GENOMIC DNA]</scope>
    <source>
        <strain evidence="5 6">PCH200</strain>
    </source>
</reference>
<evidence type="ECO:0008006" key="7">
    <source>
        <dbReference type="Google" id="ProtNLM"/>
    </source>
</evidence>
<dbReference type="GO" id="GO:0003677">
    <property type="term" value="F:DNA binding"/>
    <property type="evidence" value="ECO:0007669"/>
    <property type="project" value="UniProtKB-KW"/>
</dbReference>
<dbReference type="InterPro" id="IPR036388">
    <property type="entry name" value="WH-like_DNA-bd_sf"/>
</dbReference>
<evidence type="ECO:0000259" key="3">
    <source>
        <dbReference type="PROSITE" id="PS50043"/>
    </source>
</evidence>
<dbReference type="PROSITE" id="PS50110">
    <property type="entry name" value="RESPONSE_REGULATORY"/>
    <property type="match status" value="1"/>
</dbReference>
<dbReference type="Pfam" id="PF00196">
    <property type="entry name" value="GerE"/>
    <property type="match status" value="1"/>
</dbReference>
<evidence type="ECO:0000256" key="2">
    <source>
        <dbReference type="PROSITE-ProRule" id="PRU00169"/>
    </source>
</evidence>
<dbReference type="SUPFAM" id="SSF52172">
    <property type="entry name" value="CheY-like"/>
    <property type="match status" value="1"/>
</dbReference>
<dbReference type="GO" id="GO:0000160">
    <property type="term" value="P:phosphorelay signal transduction system"/>
    <property type="evidence" value="ECO:0007669"/>
    <property type="project" value="InterPro"/>
</dbReference>
<feature type="modified residue" description="4-aspartylphosphate" evidence="2">
    <location>
        <position position="79"/>
    </location>
</feature>
<evidence type="ECO:0000256" key="1">
    <source>
        <dbReference type="ARBA" id="ARBA00023125"/>
    </source>
</evidence>
<keyword evidence="1" id="KW-0238">DNA-binding</keyword>
<dbReference type="SMART" id="SM00421">
    <property type="entry name" value="HTH_LUXR"/>
    <property type="match status" value="1"/>
</dbReference>
<evidence type="ECO:0000313" key="6">
    <source>
        <dbReference type="Proteomes" id="UP000245166"/>
    </source>
</evidence>
<dbReference type="Pfam" id="PF00072">
    <property type="entry name" value="Response_reg"/>
    <property type="match status" value="1"/>
</dbReference>
<keyword evidence="6" id="KW-1185">Reference proteome</keyword>
<gene>
    <name evidence="5" type="ORF">C8046_09295</name>
</gene>
<dbReference type="Gene3D" id="3.40.50.2300">
    <property type="match status" value="1"/>
</dbReference>
<dbReference type="InterPro" id="IPR000792">
    <property type="entry name" value="Tscrpt_reg_LuxR_C"/>
</dbReference>
<proteinExistence type="predicted"/>
<organism evidence="5 6">
    <name type="scientific">Serinibacter arcticus</name>
    <dbReference type="NCBI Taxonomy" id="1655435"/>
    <lineage>
        <taxon>Bacteria</taxon>
        <taxon>Bacillati</taxon>
        <taxon>Actinomycetota</taxon>
        <taxon>Actinomycetes</taxon>
        <taxon>Micrococcales</taxon>
        <taxon>Beutenbergiaceae</taxon>
        <taxon>Serinibacter</taxon>
    </lineage>
</organism>
<dbReference type="PROSITE" id="PS50043">
    <property type="entry name" value="HTH_LUXR_2"/>
    <property type="match status" value="1"/>
</dbReference>
<dbReference type="AlphaFoldDB" id="A0A2U1ZV64"/>
<dbReference type="SMART" id="SM00448">
    <property type="entry name" value="REC"/>
    <property type="match status" value="1"/>
</dbReference>
<feature type="domain" description="Response regulatory" evidence="4">
    <location>
        <begin position="29"/>
        <end position="143"/>
    </location>
</feature>
<sequence length="240" mass="25389">MPVSFGALRQCPTSGRAWGNAVSTPRRIRVAAVDDHPVLLRGLQATLATSAEIDLVTVSTTVGELLAVDDLRVDVVLLDVDLRDGTDPADNVRAVVGRGLPVVLYTSEHRAALVQRTMAAGALGLVLKGDPERDVVEAVQSAARGEVYMSSRLAMELVSHPAGEVSLSPREREVLTLLAAGLPWSAVAKDLGISVSTARTHMARVLEAYSAIGMPLRDGPREAVARALSSGQIDDPYRLG</sequence>
<dbReference type="Gene3D" id="1.10.10.10">
    <property type="entry name" value="Winged helix-like DNA-binding domain superfamily/Winged helix DNA-binding domain"/>
    <property type="match status" value="1"/>
</dbReference>
<dbReference type="Proteomes" id="UP000245166">
    <property type="component" value="Unassembled WGS sequence"/>
</dbReference>
<accession>A0A2U1ZV64</accession>
<comment type="caution">
    <text evidence="5">The sequence shown here is derived from an EMBL/GenBank/DDBJ whole genome shotgun (WGS) entry which is preliminary data.</text>
</comment>
<evidence type="ECO:0000259" key="4">
    <source>
        <dbReference type="PROSITE" id="PS50110"/>
    </source>
</evidence>
<protein>
    <recommendedName>
        <fullName evidence="7">Two-component system response regulator</fullName>
    </recommendedName>
</protein>
<name>A0A2U1ZV64_9MICO</name>
<dbReference type="InterPro" id="IPR011006">
    <property type="entry name" value="CheY-like_superfamily"/>
</dbReference>
<evidence type="ECO:0000313" key="5">
    <source>
        <dbReference type="EMBL" id="PWD50812.1"/>
    </source>
</evidence>
<feature type="domain" description="HTH luxR-type" evidence="3">
    <location>
        <begin position="160"/>
        <end position="231"/>
    </location>
</feature>